<dbReference type="GO" id="GO:0003677">
    <property type="term" value="F:DNA binding"/>
    <property type="evidence" value="ECO:0007669"/>
    <property type="project" value="InterPro"/>
</dbReference>
<gene>
    <name evidence="2" type="ORF">FHP29_10860</name>
</gene>
<comment type="caution">
    <text evidence="2">The sequence shown here is derived from an EMBL/GenBank/DDBJ whole genome shotgun (WGS) entry which is preliminary data.</text>
</comment>
<dbReference type="Proteomes" id="UP000313231">
    <property type="component" value="Unassembled WGS sequence"/>
</dbReference>
<keyword evidence="3" id="KW-1185">Reference proteome</keyword>
<evidence type="ECO:0000256" key="1">
    <source>
        <dbReference type="SAM" id="MobiDB-lite"/>
    </source>
</evidence>
<dbReference type="AlphaFoldDB" id="A0A5C4VXF9"/>
<reference evidence="2 3" key="1">
    <citation type="journal article" date="2016" name="Int. J. Syst. Evol. Microbiol.">
        <title>Nocardioides albidus sp. nov., an actinobacterium isolated from garden soil.</title>
        <authorList>
            <person name="Singh H."/>
            <person name="Du J."/>
            <person name="Trinh H."/>
            <person name="Won K."/>
            <person name="Yang J.E."/>
            <person name="Yin C."/>
            <person name="Kook M."/>
            <person name="Yi T.H."/>
        </authorList>
    </citation>
    <scope>NUCLEOTIDE SEQUENCE [LARGE SCALE GENOMIC DNA]</scope>
    <source>
        <strain evidence="2 3">CCTCC AB 2015297</strain>
    </source>
</reference>
<evidence type="ECO:0000313" key="3">
    <source>
        <dbReference type="Proteomes" id="UP000313231"/>
    </source>
</evidence>
<dbReference type="Pfam" id="PF02452">
    <property type="entry name" value="PemK_toxin"/>
    <property type="match status" value="1"/>
</dbReference>
<dbReference type="InterPro" id="IPR003477">
    <property type="entry name" value="PemK-like"/>
</dbReference>
<dbReference type="OrthoDB" id="5184628at2"/>
<protein>
    <submittedName>
        <fullName evidence="2">Type II toxin-antitoxin system PemK/MazF family toxin</fullName>
    </submittedName>
</protein>
<sequence>MVPAAGGPGDAGRDHGRRQGRRRRPRRTHRGGDRPGRGRHPRPRRTVPGGSVNPPVSEQPDGTYAPVADDRPDPGEVVWAWVPYEEDPTRGKDRPVLVIGTAADGDGRTLLHALTMTSKDHDRDEAQEAAAGRYWIDIGAGAWDPRGRPSEVRLNRLLVLDAADVRRIGAVLAPDRYAEVVAARRRFSA</sequence>
<dbReference type="EMBL" id="VDMP01000023">
    <property type="protein sequence ID" value="TNM40560.1"/>
    <property type="molecule type" value="Genomic_DNA"/>
</dbReference>
<feature type="compositionally biased region" description="Gly residues" evidence="1">
    <location>
        <begin position="1"/>
        <end position="10"/>
    </location>
</feature>
<dbReference type="SUPFAM" id="SSF50118">
    <property type="entry name" value="Cell growth inhibitor/plasmid maintenance toxic component"/>
    <property type="match status" value="1"/>
</dbReference>
<organism evidence="2 3">
    <name type="scientific">Nocardioides albidus</name>
    <dbReference type="NCBI Taxonomy" id="1517589"/>
    <lineage>
        <taxon>Bacteria</taxon>
        <taxon>Bacillati</taxon>
        <taxon>Actinomycetota</taxon>
        <taxon>Actinomycetes</taxon>
        <taxon>Propionibacteriales</taxon>
        <taxon>Nocardioidaceae</taxon>
        <taxon>Nocardioides</taxon>
    </lineage>
</organism>
<feature type="compositionally biased region" description="Basic residues" evidence="1">
    <location>
        <begin position="15"/>
        <end position="29"/>
    </location>
</feature>
<name>A0A5C4VXF9_9ACTN</name>
<feature type="region of interest" description="Disordered" evidence="1">
    <location>
        <begin position="1"/>
        <end position="72"/>
    </location>
</feature>
<proteinExistence type="predicted"/>
<evidence type="ECO:0000313" key="2">
    <source>
        <dbReference type="EMBL" id="TNM40560.1"/>
    </source>
</evidence>
<accession>A0A5C4VXF9</accession>